<dbReference type="AlphaFoldDB" id="A0A645EUK3"/>
<protein>
    <submittedName>
        <fullName evidence="1">Uncharacterized protein</fullName>
    </submittedName>
</protein>
<dbReference type="EMBL" id="VSSQ01050110">
    <property type="protein sequence ID" value="MPN04174.1"/>
    <property type="molecule type" value="Genomic_DNA"/>
</dbReference>
<comment type="caution">
    <text evidence="1">The sequence shown here is derived from an EMBL/GenBank/DDBJ whole genome shotgun (WGS) entry which is preliminary data.</text>
</comment>
<gene>
    <name evidence="1" type="ORF">SDC9_151410</name>
</gene>
<sequence>MGNCSNSITSNRLFNTLIKGITRFFNQSRNFRGNNPYRNGDRGIAVKTVNFRTTINTNDITFRKFAGTGNSVYNFTVNRYTDVSRETIQAFESRSCAMLCYSPSGYFVQLLCSNSRFYHLADCIQRQSYDPASFAHAAYFTFGLQKNHYLPPSRLSLTSAYTLSIACRPLISL</sequence>
<organism evidence="1">
    <name type="scientific">bioreactor metagenome</name>
    <dbReference type="NCBI Taxonomy" id="1076179"/>
    <lineage>
        <taxon>unclassified sequences</taxon>
        <taxon>metagenomes</taxon>
        <taxon>ecological metagenomes</taxon>
    </lineage>
</organism>
<proteinExistence type="predicted"/>
<evidence type="ECO:0000313" key="1">
    <source>
        <dbReference type="EMBL" id="MPN04174.1"/>
    </source>
</evidence>
<reference evidence="1" key="1">
    <citation type="submission" date="2019-08" db="EMBL/GenBank/DDBJ databases">
        <authorList>
            <person name="Kucharzyk K."/>
            <person name="Murdoch R.W."/>
            <person name="Higgins S."/>
            <person name="Loffler F."/>
        </authorList>
    </citation>
    <scope>NUCLEOTIDE SEQUENCE</scope>
</reference>
<name>A0A645EUK3_9ZZZZ</name>
<accession>A0A645EUK3</accession>